<protein>
    <recommendedName>
        <fullName evidence="4">DoxX family protein</fullName>
    </recommendedName>
</protein>
<dbReference type="PANTHER" id="PTHR36974:SF1">
    <property type="entry name" value="DOXX FAMILY MEMBRANE PROTEIN"/>
    <property type="match status" value="1"/>
</dbReference>
<reference evidence="2" key="1">
    <citation type="journal article" date="2018" name="Curr. Microbiol.">
        <title>Cellulosimicrobium arenosum sp. nov., Isolated from Marine Sediment Sand.</title>
        <authorList>
            <person name="Oh M."/>
            <person name="Kim J.H."/>
            <person name="Yoon J.H."/>
            <person name="Schumann P."/>
            <person name="Kim W."/>
        </authorList>
    </citation>
    <scope>NUCLEOTIDE SEQUENCE</scope>
    <source>
        <strain evidence="2">KCTC 49039</strain>
    </source>
</reference>
<dbReference type="AlphaFoldDB" id="A0A927IYQ4"/>
<organism evidence="2 3">
    <name type="scientific">Cellulosimicrobium arenosum</name>
    <dbReference type="NCBI Taxonomy" id="2708133"/>
    <lineage>
        <taxon>Bacteria</taxon>
        <taxon>Bacillati</taxon>
        <taxon>Actinomycetota</taxon>
        <taxon>Actinomycetes</taxon>
        <taxon>Micrococcales</taxon>
        <taxon>Promicromonosporaceae</taxon>
        <taxon>Cellulosimicrobium</taxon>
    </lineage>
</organism>
<feature type="transmembrane region" description="Helical" evidence="1">
    <location>
        <begin position="42"/>
        <end position="59"/>
    </location>
</feature>
<comment type="caution">
    <text evidence="2">The sequence shown here is derived from an EMBL/GenBank/DDBJ whole genome shotgun (WGS) entry which is preliminary data.</text>
</comment>
<evidence type="ECO:0000256" key="1">
    <source>
        <dbReference type="SAM" id="Phobius"/>
    </source>
</evidence>
<keyword evidence="1" id="KW-1133">Transmembrane helix</keyword>
<sequence length="133" mass="13518">MDRHVVSAAALTGLLAGAGVLHVVRPQVFEPLIPDALGSPRAWVVGSGIAEIACGAAVAVPATRRLGAVAGAALFVGVFPGNVKMALDSHPGARAWARRPAIAWGRLPLQVPLVAWALAVARHATSGTTTRPA</sequence>
<evidence type="ECO:0000313" key="3">
    <source>
        <dbReference type="Proteomes" id="UP000610846"/>
    </source>
</evidence>
<dbReference type="PANTHER" id="PTHR36974">
    <property type="entry name" value="MEMBRANE PROTEIN-RELATED"/>
    <property type="match status" value="1"/>
</dbReference>
<reference evidence="2" key="2">
    <citation type="submission" date="2020-09" db="EMBL/GenBank/DDBJ databases">
        <authorList>
            <person name="Yu Y."/>
        </authorList>
    </citation>
    <scope>NUCLEOTIDE SEQUENCE</scope>
    <source>
        <strain evidence="2">KCTC 49039</strain>
    </source>
</reference>
<dbReference type="Proteomes" id="UP000610846">
    <property type="component" value="Unassembled WGS sequence"/>
</dbReference>
<gene>
    <name evidence="2" type="ORF">IF651_00980</name>
</gene>
<feature type="transmembrane region" description="Helical" evidence="1">
    <location>
        <begin position="103"/>
        <end position="121"/>
    </location>
</feature>
<name>A0A927IYQ4_9MICO</name>
<evidence type="ECO:0000313" key="2">
    <source>
        <dbReference type="EMBL" id="MBD8077634.1"/>
    </source>
</evidence>
<dbReference type="RefSeq" id="WP_191827214.1">
    <property type="nucleotide sequence ID" value="NZ_JACYHB010000001.1"/>
</dbReference>
<feature type="transmembrane region" description="Helical" evidence="1">
    <location>
        <begin position="66"/>
        <end position="83"/>
    </location>
</feature>
<accession>A0A927IYQ4</accession>
<proteinExistence type="predicted"/>
<keyword evidence="3" id="KW-1185">Reference proteome</keyword>
<keyword evidence="1" id="KW-0472">Membrane</keyword>
<dbReference type="EMBL" id="JACYHB010000001">
    <property type="protein sequence ID" value="MBD8077634.1"/>
    <property type="molecule type" value="Genomic_DNA"/>
</dbReference>
<evidence type="ECO:0008006" key="4">
    <source>
        <dbReference type="Google" id="ProtNLM"/>
    </source>
</evidence>
<keyword evidence="1" id="KW-0812">Transmembrane</keyword>